<protein>
    <submittedName>
        <fullName evidence="1">Uncharacterized protein</fullName>
    </submittedName>
</protein>
<dbReference type="EMBL" id="HACG01021851">
    <property type="protein sequence ID" value="CEK68716.1"/>
    <property type="molecule type" value="Transcribed_RNA"/>
</dbReference>
<name>A0A0B6ZLG3_9EUPU</name>
<gene>
    <name evidence="1" type="primary">ORF67399</name>
</gene>
<sequence>SQTDFSSFEFPWSPIDPTSPLTPVMMMEVLEESDSGLKPHIRSDPFLTQTYDGHFSHSDSNPAVIVLPQPSDFVELLSERLHVLDSIDFITQDKSSPGFRPVDISPL</sequence>
<feature type="non-terminal residue" evidence="1">
    <location>
        <position position="1"/>
    </location>
</feature>
<evidence type="ECO:0000313" key="1">
    <source>
        <dbReference type="EMBL" id="CEK68716.1"/>
    </source>
</evidence>
<accession>A0A0B6ZLG3</accession>
<reference evidence="1" key="1">
    <citation type="submission" date="2014-12" db="EMBL/GenBank/DDBJ databases">
        <title>Insight into the proteome of Arion vulgaris.</title>
        <authorList>
            <person name="Aradska J."/>
            <person name="Bulat T."/>
            <person name="Smidak R."/>
            <person name="Sarate P."/>
            <person name="Gangsoo J."/>
            <person name="Sialana F."/>
            <person name="Bilban M."/>
            <person name="Lubec G."/>
        </authorList>
    </citation>
    <scope>NUCLEOTIDE SEQUENCE</scope>
    <source>
        <tissue evidence="1">Skin</tissue>
    </source>
</reference>
<feature type="non-terminal residue" evidence="1">
    <location>
        <position position="107"/>
    </location>
</feature>
<proteinExistence type="predicted"/>
<organism evidence="1">
    <name type="scientific">Arion vulgaris</name>
    <dbReference type="NCBI Taxonomy" id="1028688"/>
    <lineage>
        <taxon>Eukaryota</taxon>
        <taxon>Metazoa</taxon>
        <taxon>Spiralia</taxon>
        <taxon>Lophotrochozoa</taxon>
        <taxon>Mollusca</taxon>
        <taxon>Gastropoda</taxon>
        <taxon>Heterobranchia</taxon>
        <taxon>Euthyneura</taxon>
        <taxon>Panpulmonata</taxon>
        <taxon>Eupulmonata</taxon>
        <taxon>Stylommatophora</taxon>
        <taxon>Helicina</taxon>
        <taxon>Arionoidea</taxon>
        <taxon>Arionidae</taxon>
        <taxon>Arion</taxon>
    </lineage>
</organism>
<dbReference type="AlphaFoldDB" id="A0A0B6ZLG3"/>